<name>A0A917V7X0_9NOCA</name>
<comment type="caution">
    <text evidence="5">The sequence shown here is derived from an EMBL/GenBank/DDBJ whole genome shotgun (WGS) entry which is preliminary data.</text>
</comment>
<sequence>MSDRSCIIATMTASMLVALVLALLAGFGLGWLSHSARAGTRVAAAEARLSAASEGQRLLEQSLQAANEDAARRHSSAVAAMVGPLRDAVGALESHITKVEHDRVDAYSGLREQVAGMQTTSHRLQDQTAQLVAALRAPQVRGRWGEIQLERVVELAGMTKHCDFDTRVHRAGVDGLGASRPDLVVNLAGGRHIVVDAKVPFTAYLDAATTDVEGKRAQLLVQHAKQLRAHVDQLASKAYWTAFDPSPEFVVLFVPGDPFLDAAVTTDAGLLEYAFGRNVILATPTTLIALLRTVAFSWRQEALSRDMATVQQLGKELYTRIGKVAEHLDGLGVNLGKAVDAFNSTVGSLESRVMVSARKMHDLGIGDSAPITIRSTNTRPRPVPGLVVGDRV</sequence>
<evidence type="ECO:0000256" key="2">
    <source>
        <dbReference type="ARBA" id="ARBA00009840"/>
    </source>
</evidence>
<evidence type="ECO:0000256" key="1">
    <source>
        <dbReference type="ARBA" id="ARBA00003416"/>
    </source>
</evidence>
<comment type="function">
    <text evidence="1">Involved in DNA recombination.</text>
</comment>
<reference evidence="5" key="2">
    <citation type="submission" date="2020-09" db="EMBL/GenBank/DDBJ databases">
        <authorList>
            <person name="Sun Q."/>
            <person name="Zhou Y."/>
        </authorList>
    </citation>
    <scope>NUCLEOTIDE SEQUENCE</scope>
    <source>
        <strain evidence="5">CGMCC 4.7278</strain>
    </source>
</reference>
<proteinExistence type="inferred from homology"/>
<protein>
    <recommendedName>
        <fullName evidence="7">DNA recombination protein RmuC</fullName>
    </recommendedName>
</protein>
<accession>A0A917V7X0</accession>
<dbReference type="EMBL" id="BMMW01000002">
    <property type="protein sequence ID" value="GGK47948.1"/>
    <property type="molecule type" value="Genomic_DNA"/>
</dbReference>
<reference evidence="5" key="1">
    <citation type="journal article" date="2014" name="Int. J. Syst. Evol. Microbiol.">
        <title>Complete genome sequence of Corynebacterium casei LMG S-19264T (=DSM 44701T), isolated from a smear-ripened cheese.</title>
        <authorList>
            <consortium name="US DOE Joint Genome Institute (JGI-PGF)"/>
            <person name="Walter F."/>
            <person name="Albersmeier A."/>
            <person name="Kalinowski J."/>
            <person name="Ruckert C."/>
        </authorList>
    </citation>
    <scope>NUCLEOTIDE SEQUENCE</scope>
    <source>
        <strain evidence="5">CGMCC 4.7278</strain>
    </source>
</reference>
<keyword evidence="6" id="KW-1185">Reference proteome</keyword>
<evidence type="ECO:0000256" key="4">
    <source>
        <dbReference type="ARBA" id="ARBA00023172"/>
    </source>
</evidence>
<dbReference type="Proteomes" id="UP000612956">
    <property type="component" value="Unassembled WGS sequence"/>
</dbReference>
<evidence type="ECO:0000313" key="6">
    <source>
        <dbReference type="Proteomes" id="UP000612956"/>
    </source>
</evidence>
<comment type="similarity">
    <text evidence="2">Belongs to the RmuC family.</text>
</comment>
<organism evidence="5 6">
    <name type="scientific">Nocardia camponoti</name>
    <dbReference type="NCBI Taxonomy" id="1616106"/>
    <lineage>
        <taxon>Bacteria</taxon>
        <taxon>Bacillati</taxon>
        <taxon>Actinomycetota</taxon>
        <taxon>Actinomycetes</taxon>
        <taxon>Mycobacteriales</taxon>
        <taxon>Nocardiaceae</taxon>
        <taxon>Nocardia</taxon>
    </lineage>
</organism>
<evidence type="ECO:0008006" key="7">
    <source>
        <dbReference type="Google" id="ProtNLM"/>
    </source>
</evidence>
<dbReference type="AlphaFoldDB" id="A0A917V7X0"/>
<dbReference type="PANTHER" id="PTHR30563">
    <property type="entry name" value="DNA RECOMBINATION PROTEIN RMUC"/>
    <property type="match status" value="1"/>
</dbReference>
<keyword evidence="3" id="KW-0175">Coiled coil</keyword>
<dbReference type="PANTHER" id="PTHR30563:SF0">
    <property type="entry name" value="DNA RECOMBINATION PROTEIN RMUC"/>
    <property type="match status" value="1"/>
</dbReference>
<dbReference type="GO" id="GO:0006310">
    <property type="term" value="P:DNA recombination"/>
    <property type="evidence" value="ECO:0007669"/>
    <property type="project" value="UniProtKB-KW"/>
</dbReference>
<evidence type="ECO:0000313" key="5">
    <source>
        <dbReference type="EMBL" id="GGK47948.1"/>
    </source>
</evidence>
<dbReference type="InterPro" id="IPR003798">
    <property type="entry name" value="DNA_recombination_RmuC"/>
</dbReference>
<dbReference type="Pfam" id="PF02646">
    <property type="entry name" value="RmuC"/>
    <property type="match status" value="1"/>
</dbReference>
<evidence type="ECO:0000256" key="3">
    <source>
        <dbReference type="ARBA" id="ARBA00023054"/>
    </source>
</evidence>
<keyword evidence="4" id="KW-0233">DNA recombination</keyword>
<gene>
    <name evidence="5" type="ORF">GCM10011591_19110</name>
</gene>